<name>A0ABZ2XF52_9RHOO</name>
<protein>
    <recommendedName>
        <fullName evidence="4">DUF1376 domain-containing protein</fullName>
    </recommendedName>
</protein>
<dbReference type="EMBL" id="CP151406">
    <property type="protein sequence ID" value="WZJ20788.1"/>
    <property type="molecule type" value="Genomic_DNA"/>
</dbReference>
<sequence length="127" mass="14169">MKRASTLPFFQVDSGQVLASSMGRTHEEMGLFLMLMVMYWENDCRLPPRERLAEALQVRGKKLATLDKVIAIFFPDGVNEQLDLCKANALKTSQRQSANAKKRYADSGKSQEISGNLQGRDLGAADF</sequence>
<gene>
    <name evidence="2" type="ORF">AADV58_12615</name>
</gene>
<evidence type="ECO:0000313" key="2">
    <source>
        <dbReference type="EMBL" id="WZJ20788.1"/>
    </source>
</evidence>
<organism evidence="2 3">
    <name type="scientific">Azonexus hydrophilus</name>
    <dbReference type="NCBI Taxonomy" id="418702"/>
    <lineage>
        <taxon>Bacteria</taxon>
        <taxon>Pseudomonadati</taxon>
        <taxon>Pseudomonadota</taxon>
        <taxon>Betaproteobacteria</taxon>
        <taxon>Rhodocyclales</taxon>
        <taxon>Azonexaceae</taxon>
        <taxon>Azonexus</taxon>
    </lineage>
</organism>
<evidence type="ECO:0008006" key="4">
    <source>
        <dbReference type="Google" id="ProtNLM"/>
    </source>
</evidence>
<accession>A0ABZ2XF52</accession>
<feature type="compositionally biased region" description="Polar residues" evidence="1">
    <location>
        <begin position="108"/>
        <end position="117"/>
    </location>
</feature>
<dbReference type="RefSeq" id="WP_028993571.1">
    <property type="nucleotide sequence ID" value="NZ_CP151406.1"/>
</dbReference>
<reference evidence="2 3" key="1">
    <citation type="submission" date="2024-04" db="EMBL/GenBank/DDBJ databases">
        <title>Dissimilatory iodate-reducing microorganisms contribute to the enrichment of iodine in groundwater.</title>
        <authorList>
            <person name="Jiang Z."/>
        </authorList>
    </citation>
    <scope>NUCLEOTIDE SEQUENCE [LARGE SCALE GENOMIC DNA]</scope>
    <source>
        <strain evidence="2 3">NCP973</strain>
    </source>
</reference>
<feature type="region of interest" description="Disordered" evidence="1">
    <location>
        <begin position="92"/>
        <end position="127"/>
    </location>
</feature>
<dbReference type="Proteomes" id="UP001479520">
    <property type="component" value="Chromosome"/>
</dbReference>
<evidence type="ECO:0000256" key="1">
    <source>
        <dbReference type="SAM" id="MobiDB-lite"/>
    </source>
</evidence>
<keyword evidence="3" id="KW-1185">Reference proteome</keyword>
<evidence type="ECO:0000313" key="3">
    <source>
        <dbReference type="Proteomes" id="UP001479520"/>
    </source>
</evidence>
<proteinExistence type="predicted"/>